<evidence type="ECO:0000313" key="6">
    <source>
        <dbReference type="Proteomes" id="UP001596116"/>
    </source>
</evidence>
<comment type="similarity">
    <text evidence="1">Belongs to the TrbG/VirB9 family.</text>
</comment>
<dbReference type="InterPro" id="IPR038161">
    <property type="entry name" value="VirB9/CagX/TrbG_C_sf"/>
</dbReference>
<keyword evidence="2 4" id="KW-0732">Signal</keyword>
<dbReference type="Pfam" id="PF03524">
    <property type="entry name" value="CagX"/>
    <property type="match status" value="1"/>
</dbReference>
<dbReference type="InterPro" id="IPR033645">
    <property type="entry name" value="VirB9/CagX/TrbG_C"/>
</dbReference>
<comment type="caution">
    <text evidence="5">The sequence shown here is derived from an EMBL/GenBank/DDBJ whole genome shotgun (WGS) entry which is preliminary data.</text>
</comment>
<evidence type="ECO:0000256" key="1">
    <source>
        <dbReference type="ARBA" id="ARBA00006135"/>
    </source>
</evidence>
<gene>
    <name evidence="5" type="ORF">ACFMB1_09365</name>
</gene>
<organism evidence="5 6">
    <name type="scientific">Hyphococcus aureus</name>
    <dbReference type="NCBI Taxonomy" id="2666033"/>
    <lineage>
        <taxon>Bacteria</taxon>
        <taxon>Pseudomonadati</taxon>
        <taxon>Pseudomonadota</taxon>
        <taxon>Alphaproteobacteria</taxon>
        <taxon>Parvularculales</taxon>
        <taxon>Parvularculaceae</taxon>
        <taxon>Hyphococcus</taxon>
    </lineage>
</organism>
<accession>A0ABW1KUL4</accession>
<dbReference type="Gene3D" id="2.60.40.2500">
    <property type="match status" value="1"/>
</dbReference>
<dbReference type="EMBL" id="JBHPON010000001">
    <property type="protein sequence ID" value="MFC6035750.1"/>
    <property type="molecule type" value="Genomic_DNA"/>
</dbReference>
<keyword evidence="6" id="KW-1185">Reference proteome</keyword>
<feature type="region of interest" description="Disordered" evidence="3">
    <location>
        <begin position="235"/>
        <end position="272"/>
    </location>
</feature>
<protein>
    <submittedName>
        <fullName evidence="5">TrbG/VirB9 family P-type conjugative transfer protein</fullName>
    </submittedName>
</protein>
<feature type="chain" id="PRO_5047225870" evidence="4">
    <location>
        <begin position="22"/>
        <end position="272"/>
    </location>
</feature>
<sequence length="272" mass="30351">MRRFAIILTIFCCALPSVTLADSRIKTRSYAENTVYALTGHLGFQTVIEFNDDETIENVAIGDSVAWQVTPNRRGDVIILKPIAEAPPTNMTVVTNLRHYIFELRVKKVSDAKPGEMVFVLRFAYPGEQKAQEALQAQEASFAVAPPSPEERAVNRNYTYEGDREILPAQVFDDGRATYFRWAEGMPAPAIFLVDEDDKESVINHGFEDGFVVVDRVARVFSLKHGGYETLIHNDGYTPIDPGPQAPQAREKKRGFFGRVFGGDSSDDRESG</sequence>
<dbReference type="Proteomes" id="UP001596116">
    <property type="component" value="Unassembled WGS sequence"/>
</dbReference>
<reference evidence="5 6" key="1">
    <citation type="submission" date="2024-09" db="EMBL/GenBank/DDBJ databases">
        <authorList>
            <person name="Zhang Z.-H."/>
        </authorList>
    </citation>
    <scope>NUCLEOTIDE SEQUENCE [LARGE SCALE GENOMIC DNA]</scope>
    <source>
        <strain evidence="5 6">HHTR114</strain>
    </source>
</reference>
<evidence type="ECO:0000256" key="3">
    <source>
        <dbReference type="SAM" id="MobiDB-lite"/>
    </source>
</evidence>
<dbReference type="RefSeq" id="WP_379878704.1">
    <property type="nucleotide sequence ID" value="NZ_JBHPON010000001.1"/>
</dbReference>
<dbReference type="InterPro" id="IPR010258">
    <property type="entry name" value="Conjugal_tfr_TrbG/VirB9/CagX"/>
</dbReference>
<evidence type="ECO:0000256" key="4">
    <source>
        <dbReference type="SAM" id="SignalP"/>
    </source>
</evidence>
<evidence type="ECO:0000256" key="2">
    <source>
        <dbReference type="ARBA" id="ARBA00022729"/>
    </source>
</evidence>
<name>A0ABW1KUL4_9PROT</name>
<feature type="signal peptide" evidence="4">
    <location>
        <begin position="1"/>
        <end position="21"/>
    </location>
</feature>
<proteinExistence type="inferred from homology"/>
<dbReference type="CDD" id="cd06911">
    <property type="entry name" value="VirB9_CagX_TrbG"/>
    <property type="match status" value="1"/>
</dbReference>
<evidence type="ECO:0000313" key="5">
    <source>
        <dbReference type="EMBL" id="MFC6035750.1"/>
    </source>
</evidence>